<dbReference type="RefSeq" id="XP_013228606.1">
    <property type="nucleotide sequence ID" value="XM_013373152.1"/>
</dbReference>
<feature type="domain" description="Protein kinase" evidence="7">
    <location>
        <begin position="1"/>
        <end position="189"/>
    </location>
</feature>
<gene>
    <name evidence="8" type="ORF">ETH_00004495</name>
</gene>
<dbReference type="PANTHER" id="PTHR24349">
    <property type="entry name" value="SERINE/THREONINE-PROTEIN KINASE"/>
    <property type="match status" value="1"/>
</dbReference>
<dbReference type="InterPro" id="IPR000719">
    <property type="entry name" value="Prot_kinase_dom"/>
</dbReference>
<keyword evidence="5" id="KW-0067">ATP-binding</keyword>
<evidence type="ECO:0000256" key="2">
    <source>
        <dbReference type="ARBA" id="ARBA00022679"/>
    </source>
</evidence>
<reference evidence="8" key="2">
    <citation type="submission" date="2013-10" db="EMBL/GenBank/DDBJ databases">
        <authorList>
            <person name="Aslett M."/>
        </authorList>
    </citation>
    <scope>NUCLEOTIDE SEQUENCE [LARGE SCALE GENOMIC DNA]</scope>
    <source>
        <strain evidence="8">Houghton</strain>
    </source>
</reference>
<proteinExistence type="predicted"/>
<dbReference type="VEuPathDB" id="ToxoDB:ETH_00004495"/>
<keyword evidence="9" id="KW-1185">Reference proteome</keyword>
<accession>U6KQP9</accession>
<dbReference type="SUPFAM" id="SSF56112">
    <property type="entry name" value="Protein kinase-like (PK-like)"/>
    <property type="match status" value="1"/>
</dbReference>
<reference evidence="8" key="1">
    <citation type="submission" date="2013-10" db="EMBL/GenBank/DDBJ databases">
        <title>Genomic analysis of the causative agents of coccidiosis in chickens.</title>
        <authorList>
            <person name="Reid A.J."/>
            <person name="Blake D."/>
            <person name="Billington K."/>
            <person name="Browne H."/>
            <person name="Dunn M."/>
            <person name="Hung S."/>
            <person name="Kawahara F."/>
            <person name="Miranda-Saavedra D."/>
            <person name="Mourier T."/>
            <person name="Nagra H."/>
            <person name="Otto T.D."/>
            <person name="Rawlings N."/>
            <person name="Sanchez A."/>
            <person name="Sanders M."/>
            <person name="Subramaniam C."/>
            <person name="Tay Y."/>
            <person name="Dear P."/>
            <person name="Doerig C."/>
            <person name="Gruber A."/>
            <person name="Parkinson J."/>
            <person name="Shirley M."/>
            <person name="Wan K.L."/>
            <person name="Berriman M."/>
            <person name="Tomley F."/>
            <person name="Pain A."/>
        </authorList>
    </citation>
    <scope>NUCLEOTIDE SEQUENCE [LARGE SCALE GENOMIC DNA]</scope>
    <source>
        <strain evidence="8">Houghton</strain>
    </source>
</reference>
<feature type="compositionally biased region" description="Low complexity" evidence="6">
    <location>
        <begin position="46"/>
        <end position="88"/>
    </location>
</feature>
<dbReference type="Proteomes" id="UP000030747">
    <property type="component" value="Unassembled WGS sequence"/>
</dbReference>
<evidence type="ECO:0000256" key="6">
    <source>
        <dbReference type="SAM" id="MobiDB-lite"/>
    </source>
</evidence>
<evidence type="ECO:0000256" key="4">
    <source>
        <dbReference type="ARBA" id="ARBA00022777"/>
    </source>
</evidence>
<feature type="compositionally biased region" description="Gly residues" evidence="6">
    <location>
        <begin position="123"/>
        <end position="132"/>
    </location>
</feature>
<keyword evidence="4" id="KW-0418">Kinase</keyword>
<feature type="compositionally biased region" description="Low complexity" evidence="6">
    <location>
        <begin position="110"/>
        <end position="122"/>
    </location>
</feature>
<dbReference type="GO" id="GO:0005524">
    <property type="term" value="F:ATP binding"/>
    <property type="evidence" value="ECO:0007669"/>
    <property type="project" value="UniProtKB-KW"/>
</dbReference>
<dbReference type="VEuPathDB" id="ToxoDB:ETH2_0831600"/>
<dbReference type="GO" id="GO:0004674">
    <property type="term" value="F:protein serine/threonine kinase activity"/>
    <property type="evidence" value="ECO:0007669"/>
    <property type="project" value="UniProtKB-KW"/>
</dbReference>
<dbReference type="PROSITE" id="PS50011">
    <property type="entry name" value="PROTEIN_KINASE_DOM"/>
    <property type="match status" value="1"/>
</dbReference>
<keyword evidence="3" id="KW-0547">Nucleotide-binding</keyword>
<dbReference type="InterPro" id="IPR050205">
    <property type="entry name" value="CDPK_Ser/Thr_kinases"/>
</dbReference>
<keyword evidence="2" id="KW-0808">Transferase</keyword>
<evidence type="ECO:0000256" key="5">
    <source>
        <dbReference type="ARBA" id="ARBA00022840"/>
    </source>
</evidence>
<name>U6KQP9_EIMTE</name>
<feature type="region of interest" description="Disordered" evidence="6">
    <location>
        <begin position="39"/>
        <end position="142"/>
    </location>
</feature>
<dbReference type="EMBL" id="HG673776">
    <property type="protein sequence ID" value="CDJ37768.1"/>
    <property type="molecule type" value="Genomic_DNA"/>
</dbReference>
<protein>
    <recommendedName>
        <fullName evidence="7">Protein kinase domain-containing protein</fullName>
    </recommendedName>
</protein>
<dbReference type="GeneID" id="25250107"/>
<sequence>MPPKAPELFCESSTGFESDIWSAGIVLCLLLSGSSPFEGSSILSTLSPRRPAARSSSSSSSSEGLRRSPSGGAPFGGPQQQSEPQGQQADSVNRKRRPPQFQEASSSSVPPAAAAAAAAAAAGGDGEAAGGPPGGPPGAEAVRARLQEALGGPQWASVAAAAKDLIQEMLNVDARLRPSAAKILQSAWLQSD</sequence>
<dbReference type="Gene3D" id="1.10.510.10">
    <property type="entry name" value="Transferase(Phosphotransferase) domain 1"/>
    <property type="match status" value="2"/>
</dbReference>
<evidence type="ECO:0000256" key="3">
    <source>
        <dbReference type="ARBA" id="ARBA00022741"/>
    </source>
</evidence>
<keyword evidence="1" id="KW-0723">Serine/threonine-protein kinase</keyword>
<dbReference type="OrthoDB" id="40902at2759"/>
<dbReference type="InterPro" id="IPR011009">
    <property type="entry name" value="Kinase-like_dom_sf"/>
</dbReference>
<organism evidence="8 9">
    <name type="scientific">Eimeria tenella</name>
    <name type="common">Coccidian parasite</name>
    <dbReference type="NCBI Taxonomy" id="5802"/>
    <lineage>
        <taxon>Eukaryota</taxon>
        <taxon>Sar</taxon>
        <taxon>Alveolata</taxon>
        <taxon>Apicomplexa</taxon>
        <taxon>Conoidasida</taxon>
        <taxon>Coccidia</taxon>
        <taxon>Eucoccidiorida</taxon>
        <taxon>Eimeriorina</taxon>
        <taxon>Eimeriidae</taxon>
        <taxon>Eimeria</taxon>
    </lineage>
</organism>
<dbReference type="AlphaFoldDB" id="U6KQP9"/>
<evidence type="ECO:0000313" key="9">
    <source>
        <dbReference type="Proteomes" id="UP000030747"/>
    </source>
</evidence>
<evidence type="ECO:0000259" key="7">
    <source>
        <dbReference type="PROSITE" id="PS50011"/>
    </source>
</evidence>
<evidence type="ECO:0000313" key="8">
    <source>
        <dbReference type="EMBL" id="CDJ37768.1"/>
    </source>
</evidence>
<evidence type="ECO:0000256" key="1">
    <source>
        <dbReference type="ARBA" id="ARBA00022527"/>
    </source>
</evidence>